<name>A0A5C4V8K7_9ACTN</name>
<dbReference type="GO" id="GO:0016884">
    <property type="term" value="F:carbon-nitrogen ligase activity, with glutamine as amido-N-donor"/>
    <property type="evidence" value="ECO:0007669"/>
    <property type="project" value="InterPro"/>
</dbReference>
<organism evidence="2 3">
    <name type="scientific">Streptomyces sedi</name>
    <dbReference type="NCBI Taxonomy" id="555059"/>
    <lineage>
        <taxon>Bacteria</taxon>
        <taxon>Bacillati</taxon>
        <taxon>Actinomycetota</taxon>
        <taxon>Actinomycetes</taxon>
        <taxon>Kitasatosporales</taxon>
        <taxon>Streptomycetaceae</taxon>
        <taxon>Streptomyces</taxon>
    </lineage>
</organism>
<feature type="compositionally biased region" description="Basic and acidic residues" evidence="1">
    <location>
        <begin position="65"/>
        <end position="85"/>
    </location>
</feature>
<proteinExistence type="predicted"/>
<dbReference type="AlphaFoldDB" id="A0A5C4V8K7"/>
<dbReference type="SUPFAM" id="SSF89095">
    <property type="entry name" value="GatB/YqeY motif"/>
    <property type="match status" value="1"/>
</dbReference>
<gene>
    <name evidence="2" type="ORF">FH715_06755</name>
</gene>
<dbReference type="InterPro" id="IPR003789">
    <property type="entry name" value="Asn/Gln_tRNA_amidoTrase-B-like"/>
</dbReference>
<accession>A0A5C4V8K7</accession>
<dbReference type="Gene3D" id="1.10.1510.10">
    <property type="entry name" value="Uncharacterised protein YqeY/AIM41 PF09424, N-terminal domain"/>
    <property type="match status" value="1"/>
</dbReference>
<dbReference type="OrthoDB" id="5244551at2"/>
<dbReference type="InterPro" id="IPR019004">
    <property type="entry name" value="YqeY/Aim41"/>
</dbReference>
<protein>
    <submittedName>
        <fullName evidence="2">GatB/YqeY domain-containing protein</fullName>
    </submittedName>
</protein>
<dbReference type="Proteomes" id="UP000311713">
    <property type="component" value="Unassembled WGS sequence"/>
</dbReference>
<evidence type="ECO:0000313" key="2">
    <source>
        <dbReference type="EMBL" id="TNM32101.1"/>
    </source>
</evidence>
<keyword evidence="3" id="KW-1185">Reference proteome</keyword>
<dbReference type="InterPro" id="IPR042184">
    <property type="entry name" value="YqeY/Aim41_N"/>
</dbReference>
<evidence type="ECO:0000313" key="3">
    <source>
        <dbReference type="Proteomes" id="UP000311713"/>
    </source>
</evidence>
<sequence>MTTFKSRLQGDLTAAIKERDELRSATLRMALAAITTEEVAGKTARELSDDEVRKVLAREAKKRREAAEAFEKGGRAESAERERAEGAVLADYLPRQLTDEELAVLVDEAVAEARAQGAEGPRAMGAVMKAVNPRVDGRAEGGRVAAAVKRALAG</sequence>
<evidence type="ECO:0000256" key="1">
    <source>
        <dbReference type="SAM" id="MobiDB-lite"/>
    </source>
</evidence>
<dbReference type="InterPro" id="IPR023168">
    <property type="entry name" value="GatB_Yqey_C_2"/>
</dbReference>
<feature type="region of interest" description="Disordered" evidence="1">
    <location>
        <begin position="63"/>
        <end position="85"/>
    </location>
</feature>
<dbReference type="Pfam" id="PF09424">
    <property type="entry name" value="YqeY"/>
    <property type="match status" value="1"/>
</dbReference>
<reference evidence="2 3" key="1">
    <citation type="submission" date="2019-06" db="EMBL/GenBank/DDBJ databases">
        <title>Draft genome of Streptomyces sedi sp. JCM16909.</title>
        <authorList>
            <person name="Klykleung N."/>
            <person name="Tanasupawat S."/>
            <person name="Kudo T."/>
            <person name="Yuki M."/>
            <person name="Ohkuma M."/>
        </authorList>
    </citation>
    <scope>NUCLEOTIDE SEQUENCE [LARGE SCALE GENOMIC DNA]</scope>
    <source>
        <strain evidence="2 3">JCM 16909</strain>
    </source>
</reference>
<dbReference type="EMBL" id="VDGT01000004">
    <property type="protein sequence ID" value="TNM32101.1"/>
    <property type="molecule type" value="Genomic_DNA"/>
</dbReference>
<dbReference type="PANTHER" id="PTHR28055">
    <property type="entry name" value="ALTERED INHERITANCE OF MITOCHONDRIA PROTEIN 41, MITOCHONDRIAL"/>
    <property type="match status" value="1"/>
</dbReference>
<comment type="caution">
    <text evidence="2">The sequence shown here is derived from an EMBL/GenBank/DDBJ whole genome shotgun (WGS) entry which is preliminary data.</text>
</comment>
<dbReference type="RefSeq" id="WP_139641791.1">
    <property type="nucleotide sequence ID" value="NZ_BAAAZS010000115.1"/>
</dbReference>
<dbReference type="PANTHER" id="PTHR28055:SF1">
    <property type="entry name" value="ALTERED INHERITANCE OF MITOCHONDRIA PROTEIN 41, MITOCHONDRIAL"/>
    <property type="match status" value="1"/>
</dbReference>
<dbReference type="Gene3D" id="1.10.10.410">
    <property type="match status" value="1"/>
</dbReference>